<dbReference type="InterPro" id="IPR039439">
    <property type="entry name" value="SH3b1_dom"/>
</dbReference>
<dbReference type="Pfam" id="PF00877">
    <property type="entry name" value="NLPC_P60"/>
    <property type="match status" value="1"/>
</dbReference>
<keyword evidence="4" id="KW-0788">Thiol protease</keyword>
<dbReference type="InterPro" id="IPR038765">
    <property type="entry name" value="Papain-like_cys_pep_sf"/>
</dbReference>
<keyword evidence="10" id="KW-1185">Reference proteome</keyword>
<protein>
    <recommendedName>
        <fullName evidence="11">Cell wall hydrolase</fullName>
    </recommendedName>
</protein>
<sequence>MNAFGLIKNLVKIMKKIISIILFLALIGYIFQIQRLRMDEKDHNSKAVYNYNVVDPTKRIFPLDGYDQNIDSWIPPNAKNYHIPILMDKSQNLYFSYLKSRYFGITENDESPWNPTFITKELGIVGENKIKNDVEKSIEKFTNNNSHVYGENFRKRTNSWKQWLRENASIDIDKQFNSHNRAIMITESSVRILPTETPAFDDFKKAGEGYPFDMLQISSVKPGTPVYIFGESKDKAWKLIISPSVTGWVKNNDLAKTDEKFISQWRAYAEQALGAFTKEPVSVNDLQGHFRFIAKIGTLLPIKSDETKGNLVVIPIRNEEGYAKIAYSVVTEDAFSLMPIKTTPKNFAKLIKSMHGKPYGWGNLYLNNDCSAEIRNLMLPFGVFFPRSSTNQAKVGRQIDLSHYDSAGRLAYLVRNGKPFTTIIYIKGHVMLYTGNAKVNGKVTPMTYQNVWGIKPEKEESRSIIGGSVFLPLLSIYPEDPSLESFASKELFKLIYLD</sequence>
<evidence type="ECO:0008006" key="11">
    <source>
        <dbReference type="Google" id="ProtNLM"/>
    </source>
</evidence>
<dbReference type="Pfam" id="PF12914">
    <property type="entry name" value="SH3_7"/>
    <property type="match status" value="1"/>
</dbReference>
<dbReference type="OrthoDB" id="9808890at2"/>
<keyword evidence="5" id="KW-0812">Transmembrane</keyword>
<dbReference type="InterPro" id="IPR000064">
    <property type="entry name" value="NLP_P60_dom"/>
</dbReference>
<dbReference type="Gene3D" id="3.90.1720.10">
    <property type="entry name" value="endopeptidase domain like (from Nostoc punctiforme)"/>
    <property type="match status" value="1"/>
</dbReference>
<dbReference type="STRING" id="1878942.GCA_900128755_00021"/>
<dbReference type="PIRSF" id="PIRSF019015">
    <property type="entry name" value="P60_peptidase_YkfC"/>
    <property type="match status" value="1"/>
</dbReference>
<dbReference type="InterPro" id="IPR026864">
    <property type="entry name" value="SH3b2-type_SH3"/>
</dbReference>
<evidence type="ECO:0000256" key="4">
    <source>
        <dbReference type="ARBA" id="ARBA00022807"/>
    </source>
</evidence>
<evidence type="ECO:0000256" key="2">
    <source>
        <dbReference type="ARBA" id="ARBA00022670"/>
    </source>
</evidence>
<evidence type="ECO:0000259" key="6">
    <source>
        <dbReference type="Pfam" id="PF00877"/>
    </source>
</evidence>
<comment type="similarity">
    <text evidence="1">Belongs to the peptidase C40 family.</text>
</comment>
<evidence type="ECO:0000256" key="3">
    <source>
        <dbReference type="ARBA" id="ARBA00022801"/>
    </source>
</evidence>
<evidence type="ECO:0000313" key="10">
    <source>
        <dbReference type="Proteomes" id="UP000261875"/>
    </source>
</evidence>
<keyword evidence="2" id="KW-0645">Protease</keyword>
<proteinExistence type="inferred from homology"/>
<dbReference type="AlphaFoldDB" id="A0A2U8I6S1"/>
<dbReference type="Proteomes" id="UP000261875">
    <property type="component" value="Chromosome"/>
</dbReference>
<evidence type="ECO:0000256" key="5">
    <source>
        <dbReference type="SAM" id="Phobius"/>
    </source>
</evidence>
<dbReference type="SUPFAM" id="SSF54001">
    <property type="entry name" value="Cysteine proteinases"/>
    <property type="match status" value="1"/>
</dbReference>
<keyword evidence="3" id="KW-0378">Hydrolase</keyword>
<evidence type="ECO:0000259" key="7">
    <source>
        <dbReference type="Pfam" id="PF12913"/>
    </source>
</evidence>
<dbReference type="GO" id="GO:0006508">
    <property type="term" value="P:proteolysis"/>
    <property type="evidence" value="ECO:0007669"/>
    <property type="project" value="UniProtKB-KW"/>
</dbReference>
<accession>A0A2U8I6S1</accession>
<organism evidence="9 10">
    <name type="scientific">Candidatus Fukatsuia symbiotica</name>
    <dbReference type="NCBI Taxonomy" id="1878942"/>
    <lineage>
        <taxon>Bacteria</taxon>
        <taxon>Pseudomonadati</taxon>
        <taxon>Pseudomonadota</taxon>
        <taxon>Gammaproteobacteria</taxon>
        <taxon>Enterobacterales</taxon>
        <taxon>Yersiniaceae</taxon>
        <taxon>Candidatus Fukatsuia</taxon>
    </lineage>
</organism>
<name>A0A2U8I6S1_9GAMM</name>
<dbReference type="KEGG" id="fsm:CCS41_02200"/>
<dbReference type="EMBL" id="CP021659">
    <property type="protein sequence ID" value="AWK13584.1"/>
    <property type="molecule type" value="Genomic_DNA"/>
</dbReference>
<dbReference type="RefSeq" id="WP_083429675.1">
    <property type="nucleotide sequence ID" value="NZ_CP021659.1"/>
</dbReference>
<dbReference type="Pfam" id="PF12913">
    <property type="entry name" value="SH3_6"/>
    <property type="match status" value="1"/>
</dbReference>
<feature type="transmembrane region" description="Helical" evidence="5">
    <location>
        <begin position="13"/>
        <end position="31"/>
    </location>
</feature>
<feature type="domain" description="SH3b1" evidence="7">
    <location>
        <begin position="198"/>
        <end position="250"/>
    </location>
</feature>
<evidence type="ECO:0000256" key="1">
    <source>
        <dbReference type="ARBA" id="ARBA00007074"/>
    </source>
</evidence>
<keyword evidence="5" id="KW-1133">Transmembrane helix</keyword>
<evidence type="ECO:0000313" key="9">
    <source>
        <dbReference type="EMBL" id="AWK13584.1"/>
    </source>
</evidence>
<feature type="domain" description="SH3b2-type SH3" evidence="8">
    <location>
        <begin position="258"/>
        <end position="304"/>
    </location>
</feature>
<dbReference type="InterPro" id="IPR027017">
    <property type="entry name" value="P60_peptidase_YkfC"/>
</dbReference>
<dbReference type="GO" id="GO:0008234">
    <property type="term" value="F:cysteine-type peptidase activity"/>
    <property type="evidence" value="ECO:0007669"/>
    <property type="project" value="UniProtKB-KW"/>
</dbReference>
<keyword evidence="5" id="KW-0472">Membrane</keyword>
<gene>
    <name evidence="9" type="ORF">CCS41_02200</name>
</gene>
<reference evidence="9 10" key="1">
    <citation type="submission" date="2017-05" db="EMBL/GenBank/DDBJ databases">
        <title>Genome sequence of Candidatus Fukatsuia symbiotica and Candidatus Hamiltonella defensa from Acyrthosiphon pisum strain 5D.</title>
        <authorList>
            <person name="Patel V.A."/>
            <person name="Chevignon G."/>
            <person name="Russell J.A."/>
            <person name="Oliver K.M."/>
        </authorList>
    </citation>
    <scope>NUCLEOTIDE SEQUENCE [LARGE SCALE GENOMIC DNA]</scope>
    <source>
        <strain evidence="9 10">5D</strain>
    </source>
</reference>
<feature type="domain" description="NlpC/P60" evidence="6">
    <location>
        <begin position="356"/>
        <end position="439"/>
    </location>
</feature>
<evidence type="ECO:0000259" key="8">
    <source>
        <dbReference type="Pfam" id="PF12914"/>
    </source>
</evidence>